<gene>
    <name evidence="1" type="ORF">N7469_011544</name>
</gene>
<accession>A0A9W9TBT5</accession>
<dbReference type="InterPro" id="IPR036038">
    <property type="entry name" value="Aminotransferase-like"/>
</dbReference>
<dbReference type="SUPFAM" id="SSF56752">
    <property type="entry name" value="D-aminoacid aminotransferase-like PLP-dependent enzymes"/>
    <property type="match status" value="1"/>
</dbReference>
<organism evidence="1 2">
    <name type="scientific">Penicillium citrinum</name>
    <dbReference type="NCBI Taxonomy" id="5077"/>
    <lineage>
        <taxon>Eukaryota</taxon>
        <taxon>Fungi</taxon>
        <taxon>Dikarya</taxon>
        <taxon>Ascomycota</taxon>
        <taxon>Pezizomycotina</taxon>
        <taxon>Eurotiomycetes</taxon>
        <taxon>Eurotiomycetidae</taxon>
        <taxon>Eurotiales</taxon>
        <taxon>Aspergillaceae</taxon>
        <taxon>Penicillium</taxon>
    </lineage>
</organism>
<dbReference type="Proteomes" id="UP001147733">
    <property type="component" value="Unassembled WGS sequence"/>
</dbReference>
<reference evidence="1" key="2">
    <citation type="journal article" date="2023" name="IMA Fungus">
        <title>Comparative genomic study of the Penicillium genus elucidates a diverse pangenome and 15 lateral gene transfer events.</title>
        <authorList>
            <person name="Petersen C."/>
            <person name="Sorensen T."/>
            <person name="Nielsen M.R."/>
            <person name="Sondergaard T.E."/>
            <person name="Sorensen J.L."/>
            <person name="Fitzpatrick D.A."/>
            <person name="Frisvad J.C."/>
            <person name="Nielsen K.L."/>
        </authorList>
    </citation>
    <scope>NUCLEOTIDE SEQUENCE</scope>
    <source>
        <strain evidence="1">IBT 23319</strain>
    </source>
</reference>
<dbReference type="RefSeq" id="XP_056494958.1">
    <property type="nucleotide sequence ID" value="XM_056650449.1"/>
</dbReference>
<evidence type="ECO:0000313" key="1">
    <source>
        <dbReference type="EMBL" id="KAJ5216679.1"/>
    </source>
</evidence>
<dbReference type="EMBL" id="JAPQKT010000011">
    <property type="protein sequence ID" value="KAJ5216679.1"/>
    <property type="molecule type" value="Genomic_DNA"/>
</dbReference>
<name>A0A9W9TBT5_PENCI</name>
<dbReference type="GO" id="GO:0003824">
    <property type="term" value="F:catalytic activity"/>
    <property type="evidence" value="ECO:0007669"/>
    <property type="project" value="InterPro"/>
</dbReference>
<comment type="caution">
    <text evidence="1">The sequence shown here is derived from an EMBL/GenBank/DDBJ whole genome shotgun (WGS) entry which is preliminary data.</text>
</comment>
<dbReference type="Gene3D" id="3.20.10.10">
    <property type="entry name" value="D-amino Acid Aminotransferase, subunit A, domain 2"/>
    <property type="match status" value="1"/>
</dbReference>
<dbReference type="OrthoDB" id="25921at2759"/>
<proteinExistence type="predicted"/>
<dbReference type="GeneID" id="81389616"/>
<sequence>MYEIDSGESLGLDTLVDLVPVQMAYDADEISKCTTAGGIMSITTLDDKLVNGGKLGPITKKV</sequence>
<evidence type="ECO:0000313" key="2">
    <source>
        <dbReference type="Proteomes" id="UP001147733"/>
    </source>
</evidence>
<reference evidence="1" key="1">
    <citation type="submission" date="2022-11" db="EMBL/GenBank/DDBJ databases">
        <authorList>
            <person name="Petersen C."/>
        </authorList>
    </citation>
    <scope>NUCLEOTIDE SEQUENCE</scope>
    <source>
        <strain evidence="1">IBT 23319</strain>
    </source>
</reference>
<dbReference type="InterPro" id="IPR043132">
    <property type="entry name" value="BCAT-like_C"/>
</dbReference>
<dbReference type="AlphaFoldDB" id="A0A9W9TBT5"/>
<protein>
    <submittedName>
        <fullName evidence="1">Uncharacterized protein</fullName>
    </submittedName>
</protein>
<keyword evidence="2" id="KW-1185">Reference proteome</keyword>